<name>A0A0G0JT24_9BACT</name>
<feature type="domain" description="RNA polymerase sigma-70 region 2" evidence="5">
    <location>
        <begin position="23"/>
        <end position="89"/>
    </location>
</feature>
<dbReference type="NCBIfam" id="TIGR02937">
    <property type="entry name" value="sigma70-ECF"/>
    <property type="match status" value="1"/>
</dbReference>
<protein>
    <submittedName>
        <fullName evidence="7">ECF subfamily RNA polymerase sigma factor</fullName>
    </submittedName>
</protein>
<evidence type="ECO:0000313" key="8">
    <source>
        <dbReference type="Proteomes" id="UP000034022"/>
    </source>
</evidence>
<dbReference type="SUPFAM" id="SSF88946">
    <property type="entry name" value="Sigma2 domain of RNA polymerase sigma factors"/>
    <property type="match status" value="1"/>
</dbReference>
<dbReference type="PANTHER" id="PTHR43133">
    <property type="entry name" value="RNA POLYMERASE ECF-TYPE SIGMA FACTO"/>
    <property type="match status" value="1"/>
</dbReference>
<dbReference type="InterPro" id="IPR036388">
    <property type="entry name" value="WH-like_DNA-bd_sf"/>
</dbReference>
<dbReference type="EMBL" id="LBUU01000004">
    <property type="protein sequence ID" value="KKQ70608.1"/>
    <property type="molecule type" value="Genomic_DNA"/>
</dbReference>
<dbReference type="InterPro" id="IPR013249">
    <property type="entry name" value="RNA_pol_sigma70_r4_t2"/>
</dbReference>
<dbReference type="InterPro" id="IPR013324">
    <property type="entry name" value="RNA_pol_sigma_r3/r4-like"/>
</dbReference>
<evidence type="ECO:0000259" key="6">
    <source>
        <dbReference type="Pfam" id="PF08281"/>
    </source>
</evidence>
<keyword evidence="2" id="KW-0805">Transcription regulation</keyword>
<dbReference type="AlphaFoldDB" id="A0A0G0JT24"/>
<dbReference type="InterPro" id="IPR039425">
    <property type="entry name" value="RNA_pol_sigma-70-like"/>
</dbReference>
<keyword evidence="4" id="KW-0804">Transcription</keyword>
<dbReference type="Gene3D" id="1.10.1740.10">
    <property type="match status" value="1"/>
</dbReference>
<organism evidence="7 8">
    <name type="scientific">Candidatus Falkowbacteria bacterium GW2011_GWE1_38_31</name>
    <dbReference type="NCBI Taxonomy" id="1618638"/>
    <lineage>
        <taxon>Bacteria</taxon>
        <taxon>Candidatus Falkowiibacteriota</taxon>
    </lineage>
</organism>
<dbReference type="SUPFAM" id="SSF88659">
    <property type="entry name" value="Sigma3 and sigma4 domains of RNA polymerase sigma factors"/>
    <property type="match status" value="1"/>
</dbReference>
<dbReference type="Gene3D" id="1.10.10.10">
    <property type="entry name" value="Winged helix-like DNA-binding domain superfamily/Winged helix DNA-binding domain"/>
    <property type="match status" value="1"/>
</dbReference>
<evidence type="ECO:0000256" key="2">
    <source>
        <dbReference type="ARBA" id="ARBA00023015"/>
    </source>
</evidence>
<feature type="domain" description="RNA polymerase sigma factor 70 region 4 type 2" evidence="6">
    <location>
        <begin position="118"/>
        <end position="167"/>
    </location>
</feature>
<evidence type="ECO:0000313" key="7">
    <source>
        <dbReference type="EMBL" id="KKQ70608.1"/>
    </source>
</evidence>
<dbReference type="Proteomes" id="UP000034022">
    <property type="component" value="Unassembled WGS sequence"/>
</dbReference>
<dbReference type="GO" id="GO:0016987">
    <property type="term" value="F:sigma factor activity"/>
    <property type="evidence" value="ECO:0007669"/>
    <property type="project" value="UniProtKB-KW"/>
</dbReference>
<dbReference type="GO" id="GO:0006352">
    <property type="term" value="P:DNA-templated transcription initiation"/>
    <property type="evidence" value="ECO:0007669"/>
    <property type="project" value="InterPro"/>
</dbReference>
<accession>A0A0G0JT24</accession>
<evidence type="ECO:0000256" key="3">
    <source>
        <dbReference type="ARBA" id="ARBA00023082"/>
    </source>
</evidence>
<dbReference type="InterPro" id="IPR014284">
    <property type="entry name" value="RNA_pol_sigma-70_dom"/>
</dbReference>
<proteinExistence type="inferred from homology"/>
<evidence type="ECO:0000256" key="4">
    <source>
        <dbReference type="ARBA" id="ARBA00023163"/>
    </source>
</evidence>
<keyword evidence="3" id="KW-0731">Sigma factor</keyword>
<dbReference type="PANTHER" id="PTHR43133:SF57">
    <property type="entry name" value="RNA POLYMERASE SIGMA-70 FACTOR"/>
    <property type="match status" value="1"/>
</dbReference>
<reference evidence="7 8" key="1">
    <citation type="journal article" date="2015" name="Nature">
        <title>rRNA introns, odd ribosomes, and small enigmatic genomes across a large radiation of phyla.</title>
        <authorList>
            <person name="Brown C.T."/>
            <person name="Hug L.A."/>
            <person name="Thomas B.C."/>
            <person name="Sharon I."/>
            <person name="Castelle C.J."/>
            <person name="Singh A."/>
            <person name="Wilkins M.J."/>
            <person name="Williams K.H."/>
            <person name="Banfield J.F."/>
        </authorList>
    </citation>
    <scope>NUCLEOTIDE SEQUENCE [LARGE SCALE GENOMIC DNA]</scope>
</reference>
<dbReference type="GO" id="GO:0003677">
    <property type="term" value="F:DNA binding"/>
    <property type="evidence" value="ECO:0007669"/>
    <property type="project" value="InterPro"/>
</dbReference>
<dbReference type="Pfam" id="PF04542">
    <property type="entry name" value="Sigma70_r2"/>
    <property type="match status" value="1"/>
</dbReference>
<comment type="similarity">
    <text evidence="1">Belongs to the sigma-70 factor family. ECF subfamily.</text>
</comment>
<dbReference type="InterPro" id="IPR007627">
    <property type="entry name" value="RNA_pol_sigma70_r2"/>
</dbReference>
<dbReference type="InterPro" id="IPR013325">
    <property type="entry name" value="RNA_pol_sigma_r2"/>
</dbReference>
<evidence type="ECO:0000259" key="5">
    <source>
        <dbReference type="Pfam" id="PF04542"/>
    </source>
</evidence>
<dbReference type="CDD" id="cd06171">
    <property type="entry name" value="Sigma70_r4"/>
    <property type="match status" value="1"/>
</dbReference>
<dbReference type="Pfam" id="PF08281">
    <property type="entry name" value="Sigma70_r4_2"/>
    <property type="match status" value="1"/>
</dbReference>
<evidence type="ECO:0000256" key="1">
    <source>
        <dbReference type="ARBA" id="ARBA00010641"/>
    </source>
</evidence>
<gene>
    <name evidence="7" type="ORF">US91_C0004G0093</name>
</gene>
<comment type="caution">
    <text evidence="7">The sequence shown here is derived from an EMBL/GenBank/DDBJ whole genome shotgun (WGS) entry which is preliminary data.</text>
</comment>
<sequence length="186" mass="21852">MEQSDEIIVKNCQKGELEQFGILYEKYVKKIYSFVYFKIQHKESAEDITVKVFIKALDKIGSFKHSEGTFQAWIYKIARNTIIDHYRTSKIEANIEDAWDLPDNNNLERDLDLKVRLEAVEKYLKKLSPEQRELIIMRVWQDMPYREIAEILGKSESACKVAYSRAIGQLRKDLPLTLFIALCLLQ</sequence>